<evidence type="ECO:0000313" key="2">
    <source>
        <dbReference type="EMBL" id="KAL1379934.1"/>
    </source>
</evidence>
<feature type="region of interest" description="Disordered" evidence="1">
    <location>
        <begin position="129"/>
        <end position="162"/>
    </location>
</feature>
<keyword evidence="3" id="KW-1185">Reference proteome</keyword>
<feature type="non-terminal residue" evidence="2">
    <location>
        <position position="200"/>
    </location>
</feature>
<feature type="region of interest" description="Disordered" evidence="1">
    <location>
        <begin position="1"/>
        <end position="103"/>
    </location>
</feature>
<feature type="compositionally biased region" description="Low complexity" evidence="1">
    <location>
        <begin position="65"/>
        <end position="86"/>
    </location>
</feature>
<dbReference type="AlphaFoldDB" id="A0ABD1CU23"/>
<protein>
    <submittedName>
        <fullName evidence="2">Uncharacterized protein</fullName>
    </submittedName>
</protein>
<gene>
    <name evidence="2" type="ORF">pipiens_000478</name>
</gene>
<proteinExistence type="predicted"/>
<dbReference type="Proteomes" id="UP001562425">
    <property type="component" value="Unassembled WGS sequence"/>
</dbReference>
<name>A0ABD1CU23_CULPP</name>
<organism evidence="2 3">
    <name type="scientific">Culex pipiens pipiens</name>
    <name type="common">Northern house mosquito</name>
    <dbReference type="NCBI Taxonomy" id="38569"/>
    <lineage>
        <taxon>Eukaryota</taxon>
        <taxon>Metazoa</taxon>
        <taxon>Ecdysozoa</taxon>
        <taxon>Arthropoda</taxon>
        <taxon>Hexapoda</taxon>
        <taxon>Insecta</taxon>
        <taxon>Pterygota</taxon>
        <taxon>Neoptera</taxon>
        <taxon>Endopterygota</taxon>
        <taxon>Diptera</taxon>
        <taxon>Nematocera</taxon>
        <taxon>Culicoidea</taxon>
        <taxon>Culicidae</taxon>
        <taxon>Culicinae</taxon>
        <taxon>Culicini</taxon>
        <taxon>Culex</taxon>
        <taxon>Culex</taxon>
    </lineage>
</organism>
<evidence type="ECO:0000313" key="3">
    <source>
        <dbReference type="Proteomes" id="UP001562425"/>
    </source>
</evidence>
<feature type="compositionally biased region" description="Low complexity" evidence="1">
    <location>
        <begin position="131"/>
        <end position="151"/>
    </location>
</feature>
<accession>A0ABD1CU23</accession>
<reference evidence="2 3" key="1">
    <citation type="submission" date="2024-05" db="EMBL/GenBank/DDBJ databases">
        <title>Culex pipiens pipiens assembly and annotation.</title>
        <authorList>
            <person name="Alout H."/>
            <person name="Durand T."/>
        </authorList>
    </citation>
    <scope>NUCLEOTIDE SEQUENCE [LARGE SCALE GENOMIC DNA]</scope>
    <source>
        <strain evidence="2">HA-2024</strain>
        <tissue evidence="2">Whole body</tissue>
    </source>
</reference>
<dbReference type="EMBL" id="JBEHCU010009411">
    <property type="protein sequence ID" value="KAL1379934.1"/>
    <property type="molecule type" value="Genomic_DNA"/>
</dbReference>
<comment type="caution">
    <text evidence="2">The sequence shown here is derived from an EMBL/GenBank/DDBJ whole genome shotgun (WGS) entry which is preliminary data.</text>
</comment>
<evidence type="ECO:0000256" key="1">
    <source>
        <dbReference type="SAM" id="MobiDB-lite"/>
    </source>
</evidence>
<sequence>MKIVEAPQLQHEKPSKAQIQAHRQKAQYIAREKQAEQSQHSAQKSKEVEAPSRSAIYVSQQTGVSPSSAPSSAEKQAPQQQQQQQQHQHHKIPPKIDRPLTQEEFQALVDAGYSVVPVPVPVPVPISQYHAQQQAQQQRAAAAAGAASSGRHGPVAQASRYHQHQIAAAENNPSQVITYLRPLHIDPFSAGIRGPNKAAP</sequence>